<dbReference type="Gene3D" id="3.40.50.970">
    <property type="match status" value="1"/>
</dbReference>
<evidence type="ECO:0000256" key="1">
    <source>
        <dbReference type="ARBA" id="ARBA00023002"/>
    </source>
</evidence>
<evidence type="ECO:0000313" key="2">
    <source>
        <dbReference type="EMBL" id="SVB85085.1"/>
    </source>
</evidence>
<keyword evidence="1" id="KW-0560">Oxidoreductase</keyword>
<dbReference type="GO" id="GO:0016491">
    <property type="term" value="F:oxidoreductase activity"/>
    <property type="evidence" value="ECO:0007669"/>
    <property type="project" value="UniProtKB-KW"/>
</dbReference>
<proteinExistence type="predicted"/>
<dbReference type="CDD" id="cd07034">
    <property type="entry name" value="TPP_PYR_PFOR_IOR-alpha_like"/>
    <property type="match status" value="1"/>
</dbReference>
<dbReference type="AlphaFoldDB" id="A0A382HDB7"/>
<dbReference type="InterPro" id="IPR002880">
    <property type="entry name" value="Pyrv_Fd/Flavodoxin_OxRdtase_N"/>
</dbReference>
<reference evidence="2" key="1">
    <citation type="submission" date="2018-05" db="EMBL/GenBank/DDBJ databases">
        <authorList>
            <person name="Lanie J.A."/>
            <person name="Ng W.-L."/>
            <person name="Kazmierczak K.M."/>
            <person name="Andrzejewski T.M."/>
            <person name="Davidsen T.M."/>
            <person name="Wayne K.J."/>
            <person name="Tettelin H."/>
            <person name="Glass J.I."/>
            <person name="Rusch D."/>
            <person name="Podicherti R."/>
            <person name="Tsui H.-C.T."/>
            <person name="Winkler M.E."/>
        </authorList>
    </citation>
    <scope>NUCLEOTIDE SEQUENCE</scope>
</reference>
<evidence type="ECO:0008006" key="3">
    <source>
        <dbReference type="Google" id="ProtNLM"/>
    </source>
</evidence>
<accession>A0A382HDB7</accession>
<organism evidence="2">
    <name type="scientific">marine metagenome</name>
    <dbReference type="NCBI Taxonomy" id="408172"/>
    <lineage>
        <taxon>unclassified sequences</taxon>
        <taxon>metagenomes</taxon>
        <taxon>ecological metagenomes</taxon>
    </lineage>
</organism>
<name>A0A382HDB7_9ZZZZ</name>
<dbReference type="EMBL" id="UINC01060506">
    <property type="protein sequence ID" value="SVB85085.1"/>
    <property type="molecule type" value="Genomic_DNA"/>
</dbReference>
<protein>
    <recommendedName>
        <fullName evidence="3">Pyruvate flavodoxin/ferredoxin oxidoreductase pyrimidine binding domain-containing protein</fullName>
    </recommendedName>
</protein>
<gene>
    <name evidence="2" type="ORF">METZ01_LOCUS237939</name>
</gene>
<sequence length="388" mass="42559">MTLSAFSLDDKYQSQTGRLYLTGSQALVRVAMLQYLRDKAAGLNTASFISGYRGSPMHNIDKELWRANRFLAEKALHFIPGINEDLAATACLGTQQSAMYGDGTHDGVFAMWYGKGPGLDRSIDAVRHANMHGSSKHGGVLVVVGDDHAMKSTDVPAACETMFADMQMPMLYPSSVQEIIDFGLLGWALSRFSGAWTGFKIVADTVDAAAPVDGDPHRLQITLPDFVFPEDGVHIRAGDRWLLQEPRLRKFKLPAALAFARTNGLNRVVLRSRRPRIGIVSSGKAALDVRQALIELGISDTQAADMGLVMLQMGMPYPFDGVAVRDFAAGLEEVIVVEEKRRFMEGRLRDVLYDLPDGQRPRVVGRMDQDGNEILPGCGEFGAEEIAR</sequence>
<feature type="non-terminal residue" evidence="2">
    <location>
        <position position="388"/>
    </location>
</feature>
<dbReference type="InterPro" id="IPR029061">
    <property type="entry name" value="THDP-binding"/>
</dbReference>
<dbReference type="SUPFAM" id="SSF52518">
    <property type="entry name" value="Thiamin diphosphate-binding fold (THDP-binding)"/>
    <property type="match status" value="1"/>
</dbReference>